<comment type="function">
    <text evidence="1">Acts as a defensive agent. Recognizes blood group fucosylated oligosaccharides including A, B, H and Lewis B-type antigens. Does not recognize Lewis A antigen and has low affinity for monovalent haptens.</text>
</comment>
<comment type="subunit">
    <text evidence="3">Homotrimer.</text>
</comment>
<accession>A0A8J4GLP8</accession>
<dbReference type="GO" id="GO:0090729">
    <property type="term" value="F:toxin activity"/>
    <property type="evidence" value="ECO:0007669"/>
    <property type="project" value="InterPro"/>
</dbReference>
<feature type="compositionally biased region" description="Pro residues" evidence="8">
    <location>
        <begin position="422"/>
        <end position="543"/>
    </location>
</feature>
<evidence type="ECO:0000256" key="6">
    <source>
        <dbReference type="ARBA" id="ARBA00022837"/>
    </source>
</evidence>
<organism evidence="11 12">
    <name type="scientific">Volvox reticuliferus</name>
    <dbReference type="NCBI Taxonomy" id="1737510"/>
    <lineage>
        <taxon>Eukaryota</taxon>
        <taxon>Viridiplantae</taxon>
        <taxon>Chlorophyta</taxon>
        <taxon>core chlorophytes</taxon>
        <taxon>Chlorophyceae</taxon>
        <taxon>CS clade</taxon>
        <taxon>Chlamydomonadales</taxon>
        <taxon>Volvocaceae</taxon>
        <taxon>Volvox</taxon>
    </lineage>
</organism>
<keyword evidence="4" id="KW-0479">Metal-binding</keyword>
<feature type="region of interest" description="Disordered" evidence="8">
    <location>
        <begin position="422"/>
        <end position="546"/>
    </location>
</feature>
<proteinExistence type="inferred from homology"/>
<reference evidence="11" key="1">
    <citation type="journal article" date="2021" name="Proc. Natl. Acad. Sci. U.S.A.">
        <title>Three genomes in the algal genus Volvox reveal the fate of a haploid sex-determining region after a transition to homothallism.</title>
        <authorList>
            <person name="Yamamoto K."/>
            <person name="Hamaji T."/>
            <person name="Kawai-Toyooka H."/>
            <person name="Matsuzaki R."/>
            <person name="Takahashi F."/>
            <person name="Nishimura Y."/>
            <person name="Kawachi M."/>
            <person name="Noguchi H."/>
            <person name="Minakuchi Y."/>
            <person name="Umen J.G."/>
            <person name="Toyoda A."/>
            <person name="Nozaki H."/>
        </authorList>
    </citation>
    <scope>NUCLEOTIDE SEQUENCE</scope>
    <source>
        <strain evidence="11">NIES-3785</strain>
    </source>
</reference>
<name>A0A8J4GLP8_9CHLO</name>
<dbReference type="SMART" id="SM00607">
    <property type="entry name" value="FTP"/>
    <property type="match status" value="1"/>
</dbReference>
<evidence type="ECO:0000256" key="2">
    <source>
        <dbReference type="ARBA" id="ARBA00010147"/>
    </source>
</evidence>
<keyword evidence="9" id="KW-0812">Transmembrane</keyword>
<sequence length="976" mass="105820">MEGSRRSHQLRFSIGRVCQTTTTTTTGGRLSNASRVVLLFGVYLTSTIGLALAQGGGAQQKNNISNLALGRPAYSSSVYFHPGPCSPGKAVDGVTNYTTLDINNPQLSHSNISDIYPWFSVDLGSLSYIVQVVIWNRCDGFTYRMKNVELRVGNVSIPGGSNIGSLSSNPLVWTQTTAMGNCEARPIFFDPPIVGRWVTLAMNNGLPGEPYLMLTEFQVFGFPVVNMTEPATTFALFKGDGSSSNNGGGAQQKNNISNLALGRPAYSSSVYLHPGPCSPGKAVDGVTYYTIIDNNNPQVYISNNYDYYPWFSVDLGNLSYIIQVVIWNRCDGPYGHRMKNAELRIGNVSIPGGSNIGSLSSNPLVWTQTTALVNCEGRPIFFKPPIVGRWVTLAMNNSLPGEPYLQVTEFQVFGVPFVPPPPPPPSPPPPPPPPPPSPLPPPPPSPLPPPPPSPLPPPPPSPLPPPPPSPLPPPPPSPLPPPPPSPLPPPPPSPLPPPPPSPLPPPPPSPLPPPPLPPPPSPPPSPLPPPPPSPAPPPPPSLPPQLTTALLLLPTGDIVDQLRSLVLMDIGKIPRVRGSLSALVEFFWKPDTDDKPYKVFNMFEGYMAEVLHNFMDEARMKEMATLTAGLQSFASLYGVSSYGNLQKGIYLAELMGRITELGPKFFSSSDPSSIAQVLPYFITLGTLKLTMLREQYTMYKQLYGMDDPDSAHHLAALQQAIRYYTSSIIVAARDIIMNWRESKFHYEDVQPTWPCYVNTYWAWDDAESCTPNVQNSTCLWNIVSSSGDSNSSNAKKNVQNALERHKKSVMEELDMRLTHLLLPTRLWPYLDPTNPNLPVVRINDTWSTYFGACSSITFEDNPTEATITGVAISYSSHVEGLGVLYSDVSGGAYGLVRDSIVRLDGDEVIVNAKGQEGGTVNQLVFVTSKGRKIGGGGLDGSFFSSGAGRLIAISAYNGTNSSLDCIRFLWREYIFE</sequence>
<protein>
    <recommendedName>
        <fullName evidence="10">Fucolectin tachylectin-4 pentraxin-1 domain-containing protein</fullName>
    </recommendedName>
</protein>
<evidence type="ECO:0000259" key="10">
    <source>
        <dbReference type="SMART" id="SM00607"/>
    </source>
</evidence>
<dbReference type="SUPFAM" id="SSF49785">
    <property type="entry name" value="Galactose-binding domain-like"/>
    <property type="match status" value="2"/>
</dbReference>
<dbReference type="SUPFAM" id="SSF51101">
    <property type="entry name" value="Mannose-binding lectins"/>
    <property type="match status" value="1"/>
</dbReference>
<dbReference type="Gene3D" id="2.60.120.260">
    <property type="entry name" value="Galactose-binding domain-like"/>
    <property type="match status" value="2"/>
</dbReference>
<evidence type="ECO:0000256" key="3">
    <source>
        <dbReference type="ARBA" id="ARBA00011233"/>
    </source>
</evidence>
<evidence type="ECO:0000256" key="7">
    <source>
        <dbReference type="ARBA" id="ARBA00023157"/>
    </source>
</evidence>
<dbReference type="SUPFAM" id="SSF56849">
    <property type="entry name" value="delta-Endotoxin (insectocide), N-terminal domain"/>
    <property type="match status" value="1"/>
</dbReference>
<keyword evidence="9" id="KW-1133">Transmembrane helix</keyword>
<dbReference type="PANTHER" id="PTHR45713:SF6">
    <property type="entry name" value="F5_8 TYPE C DOMAIN-CONTAINING PROTEIN"/>
    <property type="match status" value="1"/>
</dbReference>
<dbReference type="Pfam" id="PF22633">
    <property type="entry name" value="F5_F8_type_C_2"/>
    <property type="match status" value="1"/>
</dbReference>
<evidence type="ECO:0000256" key="1">
    <source>
        <dbReference type="ARBA" id="ARBA00002219"/>
    </source>
</evidence>
<dbReference type="EMBL" id="BNCQ01000030">
    <property type="protein sequence ID" value="GIM09168.1"/>
    <property type="molecule type" value="Genomic_DNA"/>
</dbReference>
<dbReference type="InterPro" id="IPR051941">
    <property type="entry name" value="BG_Antigen-Binding_Lectin"/>
</dbReference>
<dbReference type="GO" id="GO:0010185">
    <property type="term" value="P:regulation of cellular defense response"/>
    <property type="evidence" value="ECO:0007669"/>
    <property type="project" value="UniProtKB-ARBA"/>
</dbReference>
<comment type="similarity">
    <text evidence="2">Belongs to the fucolectin family.</text>
</comment>
<dbReference type="Gene3D" id="1.20.190.10">
    <property type="entry name" value="Pesticidal crystal protein, N-terminal domain"/>
    <property type="match status" value="1"/>
</dbReference>
<dbReference type="Gene3D" id="2.100.10.30">
    <property type="entry name" value="Jacalin-like lectin domain"/>
    <property type="match status" value="1"/>
</dbReference>
<dbReference type="GO" id="GO:0042806">
    <property type="term" value="F:fucose binding"/>
    <property type="evidence" value="ECO:0007669"/>
    <property type="project" value="UniProtKB-ARBA"/>
</dbReference>
<dbReference type="GO" id="GO:0001868">
    <property type="term" value="P:regulation of complement activation, lectin pathway"/>
    <property type="evidence" value="ECO:0007669"/>
    <property type="project" value="UniProtKB-ARBA"/>
</dbReference>
<evidence type="ECO:0000256" key="5">
    <source>
        <dbReference type="ARBA" id="ARBA00022734"/>
    </source>
</evidence>
<comment type="caution">
    <text evidence="11">The sequence shown here is derived from an EMBL/GenBank/DDBJ whole genome shotgun (WGS) entry which is preliminary data.</text>
</comment>
<gene>
    <name evidence="11" type="ORF">Vretimale_13037</name>
</gene>
<keyword evidence="6" id="KW-0106">Calcium</keyword>
<keyword evidence="5" id="KW-0430">Lectin</keyword>
<feature type="transmembrane region" description="Helical" evidence="9">
    <location>
        <begin position="36"/>
        <end position="56"/>
    </location>
</feature>
<evidence type="ECO:0000256" key="4">
    <source>
        <dbReference type="ARBA" id="ARBA00022723"/>
    </source>
</evidence>
<dbReference type="InterPro" id="IPR008979">
    <property type="entry name" value="Galactose-bd-like_sf"/>
</dbReference>
<dbReference type="InterPro" id="IPR006585">
    <property type="entry name" value="FTP1"/>
</dbReference>
<dbReference type="PRINTS" id="PR01217">
    <property type="entry name" value="PRICHEXTENSN"/>
</dbReference>
<evidence type="ECO:0000313" key="12">
    <source>
        <dbReference type="Proteomes" id="UP000722791"/>
    </source>
</evidence>
<dbReference type="Proteomes" id="UP000722791">
    <property type="component" value="Unassembled WGS sequence"/>
</dbReference>
<dbReference type="InterPro" id="IPR036404">
    <property type="entry name" value="Jacalin-like_lectin_dom_sf"/>
</dbReference>
<dbReference type="GO" id="GO:0046872">
    <property type="term" value="F:metal ion binding"/>
    <property type="evidence" value="ECO:0007669"/>
    <property type="project" value="UniProtKB-KW"/>
</dbReference>
<feature type="domain" description="Fucolectin tachylectin-4 pentraxin-1" evidence="10">
    <location>
        <begin position="64"/>
        <end position="225"/>
    </location>
</feature>
<keyword evidence="9" id="KW-0472">Membrane</keyword>
<dbReference type="PANTHER" id="PTHR45713">
    <property type="entry name" value="FTP DOMAIN-CONTAINING PROTEIN"/>
    <property type="match status" value="1"/>
</dbReference>
<evidence type="ECO:0000256" key="8">
    <source>
        <dbReference type="SAM" id="MobiDB-lite"/>
    </source>
</evidence>
<evidence type="ECO:0000313" key="11">
    <source>
        <dbReference type="EMBL" id="GIM09168.1"/>
    </source>
</evidence>
<dbReference type="AlphaFoldDB" id="A0A8J4GLP8"/>
<dbReference type="InterPro" id="IPR036716">
    <property type="entry name" value="Pest_crys_N_sf"/>
</dbReference>
<evidence type="ECO:0000256" key="9">
    <source>
        <dbReference type="SAM" id="Phobius"/>
    </source>
</evidence>
<keyword evidence="7" id="KW-1015">Disulfide bond</keyword>